<comment type="similarity">
    <text evidence="2">Belongs to the SusD family.</text>
</comment>
<dbReference type="RefSeq" id="WP_345105242.1">
    <property type="nucleotide sequence ID" value="NZ_BAABCV010000009.1"/>
</dbReference>
<dbReference type="PROSITE" id="PS51257">
    <property type="entry name" value="PROKAR_LIPOPROTEIN"/>
    <property type="match status" value="1"/>
</dbReference>
<evidence type="ECO:0000256" key="1">
    <source>
        <dbReference type="ARBA" id="ARBA00004442"/>
    </source>
</evidence>
<dbReference type="Proteomes" id="UP001500841">
    <property type="component" value="Unassembled WGS sequence"/>
</dbReference>
<organism evidence="9 10">
    <name type="scientific">Mucilaginibacter panaciglaebae</name>
    <dbReference type="NCBI Taxonomy" id="502331"/>
    <lineage>
        <taxon>Bacteria</taxon>
        <taxon>Pseudomonadati</taxon>
        <taxon>Bacteroidota</taxon>
        <taxon>Sphingobacteriia</taxon>
        <taxon>Sphingobacteriales</taxon>
        <taxon>Sphingobacteriaceae</taxon>
        <taxon>Mucilaginibacter</taxon>
    </lineage>
</organism>
<keyword evidence="3 6" id="KW-0732">Signal</keyword>
<dbReference type="InterPro" id="IPR012944">
    <property type="entry name" value="SusD_RagB_dom"/>
</dbReference>
<evidence type="ECO:0000313" key="10">
    <source>
        <dbReference type="Proteomes" id="UP001500841"/>
    </source>
</evidence>
<dbReference type="Pfam" id="PF07980">
    <property type="entry name" value="SusD_RagB"/>
    <property type="match status" value="1"/>
</dbReference>
<feature type="domain" description="RagB/SusD" evidence="7">
    <location>
        <begin position="370"/>
        <end position="476"/>
    </location>
</feature>
<evidence type="ECO:0000259" key="7">
    <source>
        <dbReference type="Pfam" id="PF07980"/>
    </source>
</evidence>
<name>A0ABP7WZ17_9SPHI</name>
<accession>A0ABP7WZ17</accession>
<dbReference type="InterPro" id="IPR033985">
    <property type="entry name" value="SusD-like_N"/>
</dbReference>
<gene>
    <name evidence="9" type="ORF">GCM10022392_26190</name>
</gene>
<reference evidence="10" key="1">
    <citation type="journal article" date="2019" name="Int. J. Syst. Evol. Microbiol.">
        <title>The Global Catalogue of Microorganisms (GCM) 10K type strain sequencing project: providing services to taxonomists for standard genome sequencing and annotation.</title>
        <authorList>
            <consortium name="The Broad Institute Genomics Platform"/>
            <consortium name="The Broad Institute Genome Sequencing Center for Infectious Disease"/>
            <person name="Wu L."/>
            <person name="Ma J."/>
        </authorList>
    </citation>
    <scope>NUCLEOTIDE SEQUENCE [LARGE SCALE GENOMIC DNA]</scope>
    <source>
        <strain evidence="10">JCM 17085</strain>
    </source>
</reference>
<evidence type="ECO:0000256" key="5">
    <source>
        <dbReference type="ARBA" id="ARBA00023237"/>
    </source>
</evidence>
<feature type="domain" description="SusD-like N-terminal" evidence="8">
    <location>
        <begin position="102"/>
        <end position="230"/>
    </location>
</feature>
<dbReference type="Gene3D" id="1.25.40.390">
    <property type="match status" value="1"/>
</dbReference>
<evidence type="ECO:0000256" key="6">
    <source>
        <dbReference type="SAM" id="SignalP"/>
    </source>
</evidence>
<evidence type="ECO:0000313" key="9">
    <source>
        <dbReference type="EMBL" id="GAA4100394.1"/>
    </source>
</evidence>
<feature type="chain" id="PRO_5045433741" evidence="6">
    <location>
        <begin position="18"/>
        <end position="512"/>
    </location>
</feature>
<evidence type="ECO:0000256" key="2">
    <source>
        <dbReference type="ARBA" id="ARBA00006275"/>
    </source>
</evidence>
<sequence>MKNLKIYVSAFALLAFASSCKKSFLDEQPSEKVSTEQEQEEVKKDPKLLDARVSGLYTTMYEDFTGDFTNGTTQNHDDFGQKGYDIYSDMLSADLLLGATNYGWYTNLERYQSTKNSASSTDYQPYRYYYKIIYAANTVIDVLGGNNATLANDDVKHYMGQAKAMRAYAYFYLANLYSPKGYGTGAEKILPILTSTNQAEVPMSTSAQVYTQIISDLDQANSLLADFTRPDKNHIDSYVAKGLLAYALAARGTNADLTRVISLTDSVLAKYPLTTPSEVVANLDGSGHLTNPQSGFNNIATPSWIWGADITLSSNLDLVSWWGQMDIFTYSYAWAGDPKFIDDSLYKSIRPTDIRKKQFDDNPDYGGLLPTGKFFNENREEGGQRNITDDYIYMRADEMVLLNAEAKVRLGDDGGARTEIKLLLAQRFPSALDYAYIDLLTGNDLKEEIYLQTRIELWGEGKTYLAMKRNKHSVTKGSNHLFLVGETFQYDAPELTFVTPSGEFLYNPNLTK</sequence>
<dbReference type="EMBL" id="BAABCV010000009">
    <property type="protein sequence ID" value="GAA4100394.1"/>
    <property type="molecule type" value="Genomic_DNA"/>
</dbReference>
<evidence type="ECO:0000256" key="3">
    <source>
        <dbReference type="ARBA" id="ARBA00022729"/>
    </source>
</evidence>
<dbReference type="SUPFAM" id="SSF48452">
    <property type="entry name" value="TPR-like"/>
    <property type="match status" value="1"/>
</dbReference>
<evidence type="ECO:0000259" key="8">
    <source>
        <dbReference type="Pfam" id="PF14322"/>
    </source>
</evidence>
<dbReference type="Pfam" id="PF14322">
    <property type="entry name" value="SusD-like_3"/>
    <property type="match status" value="1"/>
</dbReference>
<keyword evidence="5" id="KW-0998">Cell outer membrane</keyword>
<protein>
    <submittedName>
        <fullName evidence="9">RagB/SusD family nutrient uptake outer membrane protein</fullName>
    </submittedName>
</protein>
<comment type="caution">
    <text evidence="9">The sequence shown here is derived from an EMBL/GenBank/DDBJ whole genome shotgun (WGS) entry which is preliminary data.</text>
</comment>
<dbReference type="InterPro" id="IPR011990">
    <property type="entry name" value="TPR-like_helical_dom_sf"/>
</dbReference>
<keyword evidence="10" id="KW-1185">Reference proteome</keyword>
<proteinExistence type="inferred from homology"/>
<evidence type="ECO:0000256" key="4">
    <source>
        <dbReference type="ARBA" id="ARBA00023136"/>
    </source>
</evidence>
<comment type="subcellular location">
    <subcellularLocation>
        <location evidence="1">Cell outer membrane</location>
    </subcellularLocation>
</comment>
<keyword evidence="4" id="KW-0472">Membrane</keyword>
<feature type="signal peptide" evidence="6">
    <location>
        <begin position="1"/>
        <end position="17"/>
    </location>
</feature>